<keyword evidence="2" id="KW-0223">Dioxygenase</keyword>
<sequence length="262" mass="28293">MPTTPMTTPDSAVAPDLPADGRSPVPAGAPEPAPFTHFPSGVLREALDGVPAPALAAFLDSWNDLPADEYLGTDRPYRFRRYGRFRLLDDGLEPLPHGTFLQDRAVNSLVGGVPRLFAPLHDAVAAGPALRAVVRAFRDRLPGPRHTVDTCGVHQIRVVALPDAEGDPAPEGIHQDGHSYVAQVLIRRDGVEGAQSRLYDLDRCEIHRALLTDPLESIVLDDRRVLHDVSPITSAPGAAIGVRDMLLVDFFASFDSTKEVAL</sequence>
<organism evidence="2 3">
    <name type="scientific">Kitasatospora aburaviensis</name>
    <dbReference type="NCBI Taxonomy" id="67265"/>
    <lineage>
        <taxon>Bacteria</taxon>
        <taxon>Bacillati</taxon>
        <taxon>Actinomycetota</taxon>
        <taxon>Actinomycetes</taxon>
        <taxon>Kitasatosporales</taxon>
        <taxon>Streptomycetaceae</taxon>
        <taxon>Kitasatospora</taxon>
    </lineage>
</organism>
<evidence type="ECO:0000313" key="3">
    <source>
        <dbReference type="Proteomes" id="UP001596067"/>
    </source>
</evidence>
<dbReference type="InterPro" id="IPR018724">
    <property type="entry name" value="2OG-Fe_dioxygenase"/>
</dbReference>
<dbReference type="Gene3D" id="2.60.120.620">
    <property type="entry name" value="q2cbj1_9rhob like domain"/>
    <property type="match status" value="1"/>
</dbReference>
<gene>
    <name evidence="2" type="ORF">ACFP0N_00225</name>
</gene>
<feature type="compositionally biased region" description="Polar residues" evidence="1">
    <location>
        <begin position="1"/>
        <end position="10"/>
    </location>
</feature>
<dbReference type="GO" id="GO:0051213">
    <property type="term" value="F:dioxygenase activity"/>
    <property type="evidence" value="ECO:0007669"/>
    <property type="project" value="UniProtKB-KW"/>
</dbReference>
<evidence type="ECO:0000256" key="1">
    <source>
        <dbReference type="SAM" id="MobiDB-lite"/>
    </source>
</evidence>
<dbReference type="Proteomes" id="UP001596067">
    <property type="component" value="Unassembled WGS sequence"/>
</dbReference>
<dbReference type="Pfam" id="PF10014">
    <property type="entry name" value="2OG-Fe_Oxy_2"/>
    <property type="match status" value="1"/>
</dbReference>
<protein>
    <submittedName>
        <fullName evidence="2">2OG-Fe dioxygenase family protein</fullName>
    </submittedName>
</protein>
<comment type="caution">
    <text evidence="2">The sequence shown here is derived from an EMBL/GenBank/DDBJ whole genome shotgun (WGS) entry which is preliminary data.</text>
</comment>
<keyword evidence="2" id="KW-0560">Oxidoreductase</keyword>
<dbReference type="EMBL" id="JBHSOD010000001">
    <property type="protein sequence ID" value="MFC5883400.1"/>
    <property type="molecule type" value="Genomic_DNA"/>
</dbReference>
<proteinExistence type="predicted"/>
<feature type="region of interest" description="Disordered" evidence="1">
    <location>
        <begin position="1"/>
        <end position="33"/>
    </location>
</feature>
<accession>A0ABW1ENQ5</accession>
<keyword evidence="3" id="KW-1185">Reference proteome</keyword>
<evidence type="ECO:0000313" key="2">
    <source>
        <dbReference type="EMBL" id="MFC5883400.1"/>
    </source>
</evidence>
<reference evidence="3" key="1">
    <citation type="journal article" date="2019" name="Int. J. Syst. Evol. Microbiol.">
        <title>The Global Catalogue of Microorganisms (GCM) 10K type strain sequencing project: providing services to taxonomists for standard genome sequencing and annotation.</title>
        <authorList>
            <consortium name="The Broad Institute Genomics Platform"/>
            <consortium name="The Broad Institute Genome Sequencing Center for Infectious Disease"/>
            <person name="Wu L."/>
            <person name="Ma J."/>
        </authorList>
    </citation>
    <scope>NUCLEOTIDE SEQUENCE [LARGE SCALE GENOMIC DNA]</scope>
    <source>
        <strain evidence="3">CGMCC 4.1469</strain>
    </source>
</reference>
<name>A0ABW1ENQ5_9ACTN</name>
<dbReference type="RefSeq" id="WP_313766210.1">
    <property type="nucleotide sequence ID" value="NZ_BAAAVH010000072.1"/>
</dbReference>